<name>F0B7T5_9XANT</name>
<accession>F0B7T5</accession>
<gene>
    <name evidence="1" type="ORF">XVE_0129</name>
</gene>
<organism evidence="1 2">
    <name type="scientific">Xanthomonas vesicatoria ATCC 35937</name>
    <dbReference type="NCBI Taxonomy" id="925775"/>
    <lineage>
        <taxon>Bacteria</taxon>
        <taxon>Pseudomonadati</taxon>
        <taxon>Pseudomonadota</taxon>
        <taxon>Gammaproteobacteria</taxon>
        <taxon>Lysobacterales</taxon>
        <taxon>Lysobacteraceae</taxon>
        <taxon>Xanthomonas</taxon>
    </lineage>
</organism>
<reference evidence="1 2" key="1">
    <citation type="journal article" date="2011" name="BMC Genomics">
        <title>Comparative genomics reveals diversity among xanthomonads infecting tomato and pepper.</title>
        <authorList>
            <person name="Potnis N."/>
            <person name="Krasileva K."/>
            <person name="Chow V."/>
            <person name="Almeida N.F."/>
            <person name="Patil P.B."/>
            <person name="Ryan R.P."/>
            <person name="Sharlach M."/>
            <person name="Behlau F."/>
            <person name="Dow J.M."/>
            <person name="Momol M.T."/>
            <person name="White F.F."/>
            <person name="Preston J.F."/>
            <person name="Vinatzer B.A."/>
            <person name="Koebnik R."/>
            <person name="Setubal J.C."/>
            <person name="Norman D.J."/>
            <person name="Staskawicz B.J."/>
            <person name="Jones J.B."/>
        </authorList>
    </citation>
    <scope>NUCLEOTIDE SEQUENCE [LARGE SCALE GENOMIC DNA]</scope>
    <source>
        <strain evidence="1 2">ATCC 35937</strain>
    </source>
</reference>
<proteinExistence type="predicted"/>
<evidence type="ECO:0000313" key="1">
    <source>
        <dbReference type="EMBL" id="EGD11621.1"/>
    </source>
</evidence>
<protein>
    <submittedName>
        <fullName evidence="1">Uncharacterized protein</fullName>
    </submittedName>
</protein>
<evidence type="ECO:0000313" key="2">
    <source>
        <dbReference type="Proteomes" id="UP000003299"/>
    </source>
</evidence>
<sequence>MSALVMHALPLRRVFMMQWKRLIGRSALVQGHRAVYPLCHAVQWRSQPNRHDS</sequence>
<dbReference type="EMBL" id="AEQV01000001">
    <property type="protein sequence ID" value="EGD11621.1"/>
    <property type="molecule type" value="Genomic_DNA"/>
</dbReference>
<comment type="caution">
    <text evidence="1">The sequence shown here is derived from an EMBL/GenBank/DDBJ whole genome shotgun (WGS) entry which is preliminary data.</text>
</comment>
<dbReference type="AlphaFoldDB" id="F0B7T5"/>
<dbReference type="Proteomes" id="UP000003299">
    <property type="component" value="Unassembled WGS sequence"/>
</dbReference>